<evidence type="ECO:0008006" key="4">
    <source>
        <dbReference type="Google" id="ProtNLM"/>
    </source>
</evidence>
<keyword evidence="1" id="KW-0732">Signal</keyword>
<accession>A0ABX6N6B7</accession>
<dbReference type="EMBL" id="CP053084">
    <property type="protein sequence ID" value="QJR29748.1"/>
    <property type="molecule type" value="Genomic_DNA"/>
</dbReference>
<dbReference type="Proteomes" id="UP000501130">
    <property type="component" value="Chromosome"/>
</dbReference>
<gene>
    <name evidence="2" type="ORF">HKT17_08500</name>
</gene>
<protein>
    <recommendedName>
        <fullName evidence="4">DUF4198 domain-containing protein</fullName>
    </recommendedName>
</protein>
<name>A0ABX6N6B7_9BURK</name>
<evidence type="ECO:0000313" key="3">
    <source>
        <dbReference type="Proteomes" id="UP000501130"/>
    </source>
</evidence>
<feature type="signal peptide" evidence="1">
    <location>
        <begin position="1"/>
        <end position="19"/>
    </location>
</feature>
<reference evidence="2 3" key="1">
    <citation type="submission" date="2020-05" db="EMBL/GenBank/DDBJ databases">
        <title>Compete genome of Limnobacter sp. SAORIC-580.</title>
        <authorList>
            <person name="Song J."/>
            <person name="Cho J.-C."/>
        </authorList>
    </citation>
    <scope>NUCLEOTIDE SEQUENCE [LARGE SCALE GENOMIC DNA]</scope>
    <source>
        <strain evidence="2 3">SAORIC-580</strain>
    </source>
</reference>
<organism evidence="2 3">
    <name type="scientific">Limnobacter profundi</name>
    <dbReference type="NCBI Taxonomy" id="2732163"/>
    <lineage>
        <taxon>Bacteria</taxon>
        <taxon>Pseudomonadati</taxon>
        <taxon>Pseudomonadota</taxon>
        <taxon>Betaproteobacteria</taxon>
        <taxon>Burkholderiales</taxon>
        <taxon>Burkholderiaceae</taxon>
        <taxon>Limnobacter</taxon>
    </lineage>
</organism>
<feature type="chain" id="PRO_5046758744" description="DUF4198 domain-containing protein" evidence="1">
    <location>
        <begin position="20"/>
        <end position="231"/>
    </location>
</feature>
<proteinExistence type="predicted"/>
<sequence length="231" mass="25676">MLKKLIVLLFVSASAPAMAHLTWIDVGEQSLGLSTGHNFPAKEITVKGEYVDSVRCVGGKGEVFGLPFNDNSIRYMYKERPANCLAILKTSQIELSPRQGAQHFDENKVDKALVNKVLKSDKFNEEYFKAAQIKPIEKDSDLYNPELAQFITLPGDASTIYVYKNGKPLVQLPVGLEYPETPVTLWSRTDASGKVTLLLQPKSKALLRALITEEKGSAYKSQFLSVILEPR</sequence>
<evidence type="ECO:0000256" key="1">
    <source>
        <dbReference type="SAM" id="SignalP"/>
    </source>
</evidence>
<keyword evidence="3" id="KW-1185">Reference proteome</keyword>
<evidence type="ECO:0000313" key="2">
    <source>
        <dbReference type="EMBL" id="QJR29748.1"/>
    </source>
</evidence>